<comment type="caution">
    <text evidence="2">The sequence shown here is derived from an EMBL/GenBank/DDBJ whole genome shotgun (WGS) entry which is preliminary data.</text>
</comment>
<dbReference type="AlphaFoldDB" id="A0A4Y2HP19"/>
<accession>A0A4Y2HP19</accession>
<sequence length="120" mass="13560">MVIQPLLLIFVFPRRVLWRCIHNNCCSDSANEVLDHPAYSPDMIPSIPTPEKVLAKQHFPCDDDVQTDSCHRLALLSGGESLRYRCIAEKKEIQFTMPQNVGLPSPGISKLQQCYLNYSG</sequence>
<evidence type="ECO:0000256" key="1">
    <source>
        <dbReference type="SAM" id="SignalP"/>
    </source>
</evidence>
<name>A0A4Y2HP19_ARAVE</name>
<proteinExistence type="predicted"/>
<protein>
    <submittedName>
        <fullName evidence="2">Uncharacterized protein</fullName>
    </submittedName>
</protein>
<evidence type="ECO:0000313" key="3">
    <source>
        <dbReference type="Proteomes" id="UP000499080"/>
    </source>
</evidence>
<feature type="chain" id="PRO_5021404248" evidence="1">
    <location>
        <begin position="19"/>
        <end position="120"/>
    </location>
</feature>
<gene>
    <name evidence="2" type="ORF">AVEN_128513_1</name>
</gene>
<dbReference type="EMBL" id="BGPR01002048">
    <property type="protein sequence ID" value="GBM66839.1"/>
    <property type="molecule type" value="Genomic_DNA"/>
</dbReference>
<organism evidence="2 3">
    <name type="scientific">Araneus ventricosus</name>
    <name type="common">Orbweaver spider</name>
    <name type="synonym">Epeira ventricosa</name>
    <dbReference type="NCBI Taxonomy" id="182803"/>
    <lineage>
        <taxon>Eukaryota</taxon>
        <taxon>Metazoa</taxon>
        <taxon>Ecdysozoa</taxon>
        <taxon>Arthropoda</taxon>
        <taxon>Chelicerata</taxon>
        <taxon>Arachnida</taxon>
        <taxon>Araneae</taxon>
        <taxon>Araneomorphae</taxon>
        <taxon>Entelegynae</taxon>
        <taxon>Araneoidea</taxon>
        <taxon>Araneidae</taxon>
        <taxon>Araneus</taxon>
    </lineage>
</organism>
<keyword evidence="3" id="KW-1185">Reference proteome</keyword>
<keyword evidence="1" id="KW-0732">Signal</keyword>
<evidence type="ECO:0000313" key="2">
    <source>
        <dbReference type="EMBL" id="GBM66839.1"/>
    </source>
</evidence>
<reference evidence="2 3" key="1">
    <citation type="journal article" date="2019" name="Sci. Rep.">
        <title>Orb-weaving spider Araneus ventricosus genome elucidates the spidroin gene catalogue.</title>
        <authorList>
            <person name="Kono N."/>
            <person name="Nakamura H."/>
            <person name="Ohtoshi R."/>
            <person name="Moran D.A.P."/>
            <person name="Shinohara A."/>
            <person name="Yoshida Y."/>
            <person name="Fujiwara M."/>
            <person name="Mori M."/>
            <person name="Tomita M."/>
            <person name="Arakawa K."/>
        </authorList>
    </citation>
    <scope>NUCLEOTIDE SEQUENCE [LARGE SCALE GENOMIC DNA]</scope>
</reference>
<dbReference type="Proteomes" id="UP000499080">
    <property type="component" value="Unassembled WGS sequence"/>
</dbReference>
<feature type="signal peptide" evidence="1">
    <location>
        <begin position="1"/>
        <end position="18"/>
    </location>
</feature>